<dbReference type="Pfam" id="PF05725">
    <property type="entry name" value="FNIP"/>
    <property type="match status" value="5"/>
</dbReference>
<evidence type="ECO:0000256" key="2">
    <source>
        <dbReference type="ARBA" id="ARBA00022741"/>
    </source>
</evidence>
<dbReference type="Gene3D" id="3.30.160.60">
    <property type="entry name" value="Classic Zinc Finger"/>
    <property type="match status" value="1"/>
</dbReference>
<sequence>MALSAASTASAASTVSAASATRAAVRCGDESVSSVFPRRPVTALHRLPLLAAHCAAFVGLRRRARRQVRCALGVSLDGQEWRVVSLGGSPRNSGAPRKDFPRREVFREGGYSTGQKKTRTVTGADAESPWYCPVCRMTCSSAKSLRQHLEGKRHLKMVSSFGAFGQRKNQSKKQNLKEAIGKKAWAKLKRAKQLAKMLEMVAEKEIPHGWLVDLLSLAAEQGGAKEFAEVLMVVQKDSKKFSLRDFHRILKILLLRVPTPFSFVRLLLNCAVQRHEDLVPLLPPTLGFGARSEDRDEEEMDKLFGGCAPPGEEESGNFAYLILKKVNIEGLMARMEGFAENFAEYYPHFLVLLVLDFMEELSQDQIRLSRGRGKIFSGMFTMPSDNGKSLICSSIRQSEDLDLQRELAPGDGILLCKSGQDPRRGGAVGYGRVEAVNFTFGRCELVLNVGAKQTVQELSQMRALDLYSSVNLIAFERQLEALERVSSKGSKDKKRYPLWDLLPMSGVGGDILDSWAARMRSAVQKERGTKTDIAQMEELVVPATEVSAGVERLQQLAEASPQLPSFQGRLLLKDFNDLLEGQESLCDPEIQESIGRLNDSQQDAVQAALNRRVTVIQGPPGTGKTHVSSEVLRMWASMGLRPVLVTSHNNIAVDNIAEKALAAGLRVVRLAKADWMNPVLDGCSLWKLVDEQVPHTEDRQQRYFAQKRILDEADVICVTTISSATPMLSGRKVAAILMDEAAQTTELSALVPIASVNAERLVLVGDHCQLPANSLSLEAEMRGLTLSLFQRWVSRGLPSFFLDTQFRMHPCIAEHSSIQFYGGKLLSGVLPEHRLPPKGFAWPREQEGEGVALLDTSRLQERFEMPERASWCNPREARILCTVLRGILKAGELSPAQIGVVTPYMGQVRELRRTLQQFFGQTRARELLVASVDSYQGREKELILFSAVRSNSAKRVGFLADWRRLNVMITRARRGLVIVGDTRTLCHDPAWAKYVRWAKRSGYLRAVVEADRNRWEENPLSAILSPPSTHMGATTSAALPDDAACEDVLRMFIAEDLERAERLLRRAEEQLGVVWLVAQARKSQRVWTIIGLDGTTFQLPVDEMANVDDLSKTIAKRIGMRAGGKLVLFAGGQILEDSSKFLQQEGCGREISYVVQQVCALEAAIGFHKALTGRTRDHMHATVTDAIASLTFGWDFNQSLKGVTLPSSLQTLTFGSRFNQSLEGVTLPSSLQTLTFGQVFNQSLGGVTLPSSLQTLTFGRDFNQSLEGVTLPSSLQTLTFSESFNQSLEGVTLPSSLQTLTFGSRFNQSLEGVTLPSSLQTLTFGWEFNQSLEGVTLPSSLQTLTFSESFNQSLEGVTLPSSLQTLTFGSRFNQSLEGVTLPSSLQTLTFGWEFNQSLEGVTLPSSLQTLTFGDEFNQSLEGVILPSSLQTLIFGESFDQSLEWVTLPSNLRELGLPDFNVCIHVPAASSLRTNGKPSLCSLEMVHH</sequence>
<keyword evidence="4" id="KW-0347">Helicase</keyword>
<dbReference type="SUPFAM" id="SSF57667">
    <property type="entry name" value="beta-beta-alpha zinc fingers"/>
    <property type="match status" value="1"/>
</dbReference>
<organism evidence="7 8">
    <name type="scientific">Durusdinium trenchii</name>
    <dbReference type="NCBI Taxonomy" id="1381693"/>
    <lineage>
        <taxon>Eukaryota</taxon>
        <taxon>Sar</taxon>
        <taxon>Alveolata</taxon>
        <taxon>Dinophyceae</taxon>
        <taxon>Suessiales</taxon>
        <taxon>Symbiodiniaceae</taxon>
        <taxon>Durusdinium</taxon>
    </lineage>
</organism>
<dbReference type="Pfam" id="PF13087">
    <property type="entry name" value="AAA_12"/>
    <property type="match status" value="1"/>
</dbReference>
<dbReference type="InterPro" id="IPR003604">
    <property type="entry name" value="Matrin/U1-like-C_Znf_C2H2"/>
</dbReference>
<dbReference type="PANTHER" id="PTHR43788:SF8">
    <property type="entry name" value="DNA-BINDING PROTEIN SMUBP-2"/>
    <property type="match status" value="1"/>
</dbReference>
<dbReference type="Gene3D" id="3.40.50.300">
    <property type="entry name" value="P-loop containing nucleotide triphosphate hydrolases"/>
    <property type="match status" value="2"/>
</dbReference>
<dbReference type="PANTHER" id="PTHR43788">
    <property type="entry name" value="DNA2/NAM7 HELICASE FAMILY MEMBER"/>
    <property type="match status" value="1"/>
</dbReference>
<evidence type="ECO:0000256" key="5">
    <source>
        <dbReference type="ARBA" id="ARBA00022840"/>
    </source>
</evidence>
<dbReference type="InterPro" id="IPR050534">
    <property type="entry name" value="Coronavir_polyprotein_1ab"/>
</dbReference>
<name>A0ABP0P3K1_9DINO</name>
<evidence type="ECO:0000256" key="3">
    <source>
        <dbReference type="ARBA" id="ARBA00022801"/>
    </source>
</evidence>
<dbReference type="InterPro" id="IPR041677">
    <property type="entry name" value="DNA2/NAM7_AAA_11"/>
</dbReference>
<evidence type="ECO:0000313" key="7">
    <source>
        <dbReference type="EMBL" id="CAK9070605.1"/>
    </source>
</evidence>
<evidence type="ECO:0000259" key="6">
    <source>
        <dbReference type="PROSITE" id="PS00028"/>
    </source>
</evidence>
<keyword evidence="5" id="KW-0067">ATP-binding</keyword>
<dbReference type="InterPro" id="IPR036236">
    <property type="entry name" value="Znf_C2H2_sf"/>
</dbReference>
<keyword evidence="2" id="KW-0547">Nucleotide-binding</keyword>
<dbReference type="InterPro" id="IPR047187">
    <property type="entry name" value="SF1_C_Upf1"/>
</dbReference>
<keyword evidence="8" id="KW-1185">Reference proteome</keyword>
<dbReference type="InterPro" id="IPR027417">
    <property type="entry name" value="P-loop_NTPase"/>
</dbReference>
<dbReference type="InterPro" id="IPR013087">
    <property type="entry name" value="Znf_C2H2_type"/>
</dbReference>
<dbReference type="Gene3D" id="3.80.10.10">
    <property type="entry name" value="Ribonuclease Inhibitor"/>
    <property type="match status" value="1"/>
</dbReference>
<protein>
    <recommendedName>
        <fullName evidence="6">C2H2-type domain-containing protein</fullName>
    </recommendedName>
</protein>
<gene>
    <name evidence="7" type="ORF">SCF082_LOCUS35092</name>
</gene>
<comment type="caution">
    <text evidence="7">The sequence shown here is derived from an EMBL/GenBank/DDBJ whole genome shotgun (WGS) entry which is preliminary data.</text>
</comment>
<dbReference type="SUPFAM" id="SSF52540">
    <property type="entry name" value="P-loop containing nucleoside triphosphate hydrolases"/>
    <property type="match status" value="1"/>
</dbReference>
<proteinExistence type="inferred from homology"/>
<comment type="similarity">
    <text evidence="1">Belongs to the DNA2/NAM7 helicase family.</text>
</comment>
<dbReference type="InterPro" id="IPR032675">
    <property type="entry name" value="LRR_dom_sf"/>
</dbReference>
<dbReference type="Pfam" id="PF13086">
    <property type="entry name" value="AAA_11"/>
    <property type="match status" value="2"/>
</dbReference>
<dbReference type="PROSITE" id="PS00028">
    <property type="entry name" value="ZINC_FINGER_C2H2_1"/>
    <property type="match status" value="1"/>
</dbReference>
<reference evidence="7 8" key="1">
    <citation type="submission" date="2024-02" db="EMBL/GenBank/DDBJ databases">
        <authorList>
            <person name="Chen Y."/>
            <person name="Shah S."/>
            <person name="Dougan E. K."/>
            <person name="Thang M."/>
            <person name="Chan C."/>
        </authorList>
    </citation>
    <scope>NUCLEOTIDE SEQUENCE [LARGE SCALE GENOMIC DNA]</scope>
</reference>
<dbReference type="Pfam" id="PF12874">
    <property type="entry name" value="zf-met"/>
    <property type="match status" value="1"/>
</dbReference>
<evidence type="ECO:0000256" key="1">
    <source>
        <dbReference type="ARBA" id="ARBA00007913"/>
    </source>
</evidence>
<dbReference type="Proteomes" id="UP001642464">
    <property type="component" value="Unassembled WGS sequence"/>
</dbReference>
<dbReference type="InterPro" id="IPR041679">
    <property type="entry name" value="DNA2/NAM7-like_C"/>
</dbReference>
<evidence type="ECO:0000313" key="8">
    <source>
        <dbReference type="Proteomes" id="UP001642464"/>
    </source>
</evidence>
<dbReference type="SUPFAM" id="SSF52058">
    <property type="entry name" value="L domain-like"/>
    <property type="match status" value="1"/>
</dbReference>
<dbReference type="CDD" id="cd18808">
    <property type="entry name" value="SF1_C_Upf1"/>
    <property type="match status" value="1"/>
</dbReference>
<dbReference type="EMBL" id="CAXAMM010033001">
    <property type="protein sequence ID" value="CAK9070605.1"/>
    <property type="molecule type" value="Genomic_DNA"/>
</dbReference>
<dbReference type="InterPro" id="IPR008615">
    <property type="entry name" value="FNIP"/>
</dbReference>
<feature type="domain" description="C2H2-type" evidence="6">
    <location>
        <begin position="132"/>
        <end position="154"/>
    </location>
</feature>
<accession>A0ABP0P3K1</accession>
<keyword evidence="3" id="KW-0378">Hydrolase</keyword>
<dbReference type="SMART" id="SM00451">
    <property type="entry name" value="ZnF_U1"/>
    <property type="match status" value="1"/>
</dbReference>
<evidence type="ECO:0000256" key="4">
    <source>
        <dbReference type="ARBA" id="ARBA00022806"/>
    </source>
</evidence>